<dbReference type="Gene3D" id="3.40.50.1820">
    <property type="entry name" value="alpha/beta hydrolase"/>
    <property type="match status" value="1"/>
</dbReference>
<evidence type="ECO:0000313" key="4">
    <source>
        <dbReference type="EMBL" id="USD20088.1"/>
    </source>
</evidence>
<sequence length="475" mass="52803">MQPIKTLFAEAKWHLKTVILTTGLISTNVMASGLEGDWRSVAQINGEKNIPVVIHLEEDNGMWKGSLDSPSLGAKGVEISMLEIRDSSITFEVEDLQINYKGTYSAAVDLVFGFISQEVTSPLNFSRASEDAKNRTSNRPQTPKGPFPYAIEEVSFKNAATGNIISGTLTKPKSNIKATAVLISGSGPQDRDETLFGHKPFAVIADHLTRQGYAVFRYDDRGIGGSSGDFRAATSKDFASDANAAVDYLNSRKDLPKGKVGLIGHSEGGMIAPMVASSRDDIGFTILLAGPGVKIPELLVDQWHRNRKFNNLPEQNMQRLSQLDKEIFERIAQLGMYESLNDEIHELLYESVKLEGAQEEELDAQVEQLKKQYTTPWFRYFVKFNPEPYLKQTKSPLLALNGSLDYQVDAKMNLSNIQSILSSAGHKDFKTIELNKMNHLFQIANKGSFSEYAELEESFSPVALEVMSSWLNERF</sequence>
<evidence type="ECO:0000256" key="2">
    <source>
        <dbReference type="SAM" id="MobiDB-lite"/>
    </source>
</evidence>
<proteinExistence type="predicted"/>
<dbReference type="InterPro" id="IPR022742">
    <property type="entry name" value="Hydrolase_4"/>
</dbReference>
<protein>
    <submittedName>
        <fullName evidence="4">Alpha/beta fold hydrolase</fullName>
    </submittedName>
</protein>
<accession>A0ABY4V787</accession>
<dbReference type="PANTHER" id="PTHR43265">
    <property type="entry name" value="ESTERASE ESTD"/>
    <property type="match status" value="1"/>
</dbReference>
<keyword evidence="1 4" id="KW-0378">Hydrolase</keyword>
<feature type="region of interest" description="Disordered" evidence="2">
    <location>
        <begin position="126"/>
        <end position="147"/>
    </location>
</feature>
<evidence type="ECO:0000259" key="3">
    <source>
        <dbReference type="Pfam" id="PF12146"/>
    </source>
</evidence>
<dbReference type="PROSITE" id="PS00708">
    <property type="entry name" value="PRO_ENDOPEP_SER"/>
    <property type="match status" value="1"/>
</dbReference>
<reference evidence="4" key="1">
    <citation type="submission" date="2022-02" db="EMBL/GenBank/DDBJ databases">
        <title>Coral-associated bacteria.</title>
        <authorList>
            <person name="Tang K."/>
            <person name="Wang X."/>
        </authorList>
    </citation>
    <scope>NUCLEOTIDE SEQUENCE</scope>
    <source>
        <strain evidence="4">SCSIO 43006</strain>
    </source>
</reference>
<organism evidence="4 5">
    <name type="scientific">Microbulbifer variabilis</name>
    <dbReference type="NCBI Taxonomy" id="266805"/>
    <lineage>
        <taxon>Bacteria</taxon>
        <taxon>Pseudomonadati</taxon>
        <taxon>Pseudomonadota</taxon>
        <taxon>Gammaproteobacteria</taxon>
        <taxon>Cellvibrionales</taxon>
        <taxon>Microbulbiferaceae</taxon>
        <taxon>Microbulbifer</taxon>
    </lineage>
</organism>
<dbReference type="EMBL" id="CP092418">
    <property type="protein sequence ID" value="USD20088.1"/>
    <property type="molecule type" value="Genomic_DNA"/>
</dbReference>
<dbReference type="SUPFAM" id="SSF53474">
    <property type="entry name" value="alpha/beta-Hydrolases"/>
    <property type="match status" value="1"/>
</dbReference>
<keyword evidence="5" id="KW-1185">Reference proteome</keyword>
<dbReference type="RefSeq" id="WP_252082175.1">
    <property type="nucleotide sequence ID" value="NZ_CP092418.1"/>
</dbReference>
<evidence type="ECO:0000256" key="1">
    <source>
        <dbReference type="ARBA" id="ARBA00022801"/>
    </source>
</evidence>
<gene>
    <name evidence="4" type="ORF">MJO52_13475</name>
</gene>
<evidence type="ECO:0000313" key="5">
    <source>
        <dbReference type="Proteomes" id="UP001055658"/>
    </source>
</evidence>
<dbReference type="InterPro" id="IPR002471">
    <property type="entry name" value="Pept_S9_AS"/>
</dbReference>
<dbReference type="GO" id="GO:0016787">
    <property type="term" value="F:hydrolase activity"/>
    <property type="evidence" value="ECO:0007669"/>
    <property type="project" value="UniProtKB-KW"/>
</dbReference>
<name>A0ABY4V787_9GAMM</name>
<dbReference type="Proteomes" id="UP001055658">
    <property type="component" value="Chromosome"/>
</dbReference>
<dbReference type="PANTHER" id="PTHR43265:SF1">
    <property type="entry name" value="ESTERASE ESTD"/>
    <property type="match status" value="1"/>
</dbReference>
<dbReference type="InterPro" id="IPR029058">
    <property type="entry name" value="AB_hydrolase_fold"/>
</dbReference>
<feature type="domain" description="Serine aminopeptidase S33" evidence="3">
    <location>
        <begin position="202"/>
        <end position="305"/>
    </location>
</feature>
<dbReference type="Pfam" id="PF12146">
    <property type="entry name" value="Hydrolase_4"/>
    <property type="match status" value="1"/>
</dbReference>
<dbReference type="InterPro" id="IPR053145">
    <property type="entry name" value="AB_hydrolase_Est10"/>
</dbReference>